<evidence type="ECO:0000313" key="5">
    <source>
        <dbReference type="EMBL" id="KAJ8486167.1"/>
    </source>
</evidence>
<name>A0AAV8QUQ0_ENSVE</name>
<comment type="subcellular location">
    <subcellularLocation>
        <location evidence="1">Nucleus</location>
    </subcellularLocation>
</comment>
<evidence type="ECO:0000256" key="1">
    <source>
        <dbReference type="ARBA" id="ARBA00004123"/>
    </source>
</evidence>
<dbReference type="InterPro" id="IPR005172">
    <property type="entry name" value="CRC"/>
</dbReference>
<dbReference type="PANTHER" id="PTHR12446:SF34">
    <property type="entry name" value="PROTEIN LIN-54 HOMOLOG"/>
    <property type="match status" value="1"/>
</dbReference>
<organism evidence="5 6">
    <name type="scientific">Ensete ventricosum</name>
    <name type="common">Abyssinian banana</name>
    <name type="synonym">Musa ensete</name>
    <dbReference type="NCBI Taxonomy" id="4639"/>
    <lineage>
        <taxon>Eukaryota</taxon>
        <taxon>Viridiplantae</taxon>
        <taxon>Streptophyta</taxon>
        <taxon>Embryophyta</taxon>
        <taxon>Tracheophyta</taxon>
        <taxon>Spermatophyta</taxon>
        <taxon>Magnoliopsida</taxon>
        <taxon>Liliopsida</taxon>
        <taxon>Zingiberales</taxon>
        <taxon>Musaceae</taxon>
        <taxon>Ensete</taxon>
    </lineage>
</organism>
<comment type="similarity">
    <text evidence="2">Belongs to the lin-54 family.</text>
</comment>
<dbReference type="PROSITE" id="PS51634">
    <property type="entry name" value="CRC"/>
    <property type="match status" value="1"/>
</dbReference>
<feature type="domain" description="CRC" evidence="4">
    <location>
        <begin position="57"/>
        <end position="164"/>
    </location>
</feature>
<dbReference type="Proteomes" id="UP001222027">
    <property type="component" value="Unassembled WGS sequence"/>
</dbReference>
<evidence type="ECO:0000256" key="3">
    <source>
        <dbReference type="ARBA" id="ARBA00023242"/>
    </source>
</evidence>
<evidence type="ECO:0000313" key="6">
    <source>
        <dbReference type="Proteomes" id="UP001222027"/>
    </source>
</evidence>
<evidence type="ECO:0000259" key="4">
    <source>
        <dbReference type="PROSITE" id="PS51634"/>
    </source>
</evidence>
<protein>
    <recommendedName>
        <fullName evidence="4">CRC domain-containing protein</fullName>
    </recommendedName>
</protein>
<dbReference type="Pfam" id="PF03638">
    <property type="entry name" value="TCR"/>
    <property type="match status" value="1"/>
</dbReference>
<keyword evidence="6" id="KW-1185">Reference proteome</keyword>
<dbReference type="EMBL" id="JAQQAF010000005">
    <property type="protein sequence ID" value="KAJ8486167.1"/>
    <property type="molecule type" value="Genomic_DNA"/>
</dbReference>
<proteinExistence type="inferred from homology"/>
<keyword evidence="3" id="KW-0539">Nucleus</keyword>
<reference evidence="5 6" key="1">
    <citation type="submission" date="2022-12" db="EMBL/GenBank/DDBJ databases">
        <title>Chromosome-scale assembly of the Ensete ventricosum genome.</title>
        <authorList>
            <person name="Dussert Y."/>
            <person name="Stocks J."/>
            <person name="Wendawek A."/>
            <person name="Woldeyes F."/>
            <person name="Nichols R.A."/>
            <person name="Borrell J.S."/>
        </authorList>
    </citation>
    <scope>NUCLEOTIDE SEQUENCE [LARGE SCALE GENOMIC DNA]</scope>
    <source>
        <strain evidence="6">cv. Maze</strain>
        <tissue evidence="5">Seeds</tissue>
    </source>
</reference>
<dbReference type="InterPro" id="IPR028307">
    <property type="entry name" value="Lin-54_fam"/>
</dbReference>
<dbReference type="GO" id="GO:0005634">
    <property type="term" value="C:nucleus"/>
    <property type="evidence" value="ECO:0007669"/>
    <property type="project" value="UniProtKB-SubCell"/>
</dbReference>
<gene>
    <name evidence="5" type="ORF">OPV22_018652</name>
</gene>
<comment type="caution">
    <text evidence="5">The sequence shown here is derived from an EMBL/GenBank/DDBJ whole genome shotgun (WGS) entry which is preliminary data.</text>
</comment>
<accession>A0AAV8QUQ0</accession>
<sequence length="221" mass="24355">MQQDDQSSDFPPKRLVRQLDFAAARYRGASPPAVASVALEQPPEEPLKQHSPLLPMSSPLPICRPSIPLPMYCECFASRVYCNWCNAARHDAVEAILERNPNAFRTKIGSSPYDEARELSLVGIHNKGCNCKKSGCLKKYCECFQANSLCSDNCQCMDCKNFEGSEERKAFLLCSSLLHVKDQSLHRLAELPQVGYLKTSGPAPVSGHVNGTLNPAPLAPY</sequence>
<dbReference type="AlphaFoldDB" id="A0AAV8QUQ0"/>
<dbReference type="PANTHER" id="PTHR12446">
    <property type="entry name" value="TESMIN/TSO1-RELATED"/>
    <property type="match status" value="1"/>
</dbReference>
<dbReference type="GO" id="GO:0006355">
    <property type="term" value="P:regulation of DNA-templated transcription"/>
    <property type="evidence" value="ECO:0007669"/>
    <property type="project" value="TreeGrafter"/>
</dbReference>
<evidence type="ECO:0000256" key="2">
    <source>
        <dbReference type="ARBA" id="ARBA00007267"/>
    </source>
</evidence>
<dbReference type="InterPro" id="IPR033467">
    <property type="entry name" value="Tesmin/TSO1-like_CXC"/>
</dbReference>
<dbReference type="SMART" id="SM01114">
    <property type="entry name" value="CXC"/>
    <property type="match status" value="1"/>
</dbReference>